<dbReference type="EMBL" id="CP036279">
    <property type="protein sequence ID" value="QDU62024.1"/>
    <property type="molecule type" value="Genomic_DNA"/>
</dbReference>
<keyword evidence="4 5" id="KW-0418">Kinase</keyword>
<feature type="binding site" evidence="5">
    <location>
        <position position="125"/>
    </location>
    <ligand>
        <name>AMP</name>
        <dbReference type="ChEBI" id="CHEBI:456215"/>
    </ligand>
</feature>
<feature type="binding site" evidence="5">
    <location>
        <position position="93"/>
    </location>
    <ligand>
        <name>AMP</name>
        <dbReference type="ChEBI" id="CHEBI:456215"/>
    </ligand>
</feature>
<evidence type="ECO:0000256" key="1">
    <source>
        <dbReference type="ARBA" id="ARBA00022679"/>
    </source>
</evidence>
<accession>A0A518B4X2</accession>
<dbReference type="PRINTS" id="PR00094">
    <property type="entry name" value="ADENYLTKNASE"/>
</dbReference>
<keyword evidence="9" id="KW-1185">Reference proteome</keyword>
<reference evidence="8 9" key="1">
    <citation type="submission" date="2019-02" db="EMBL/GenBank/DDBJ databases">
        <title>Deep-cultivation of Planctomycetes and their phenomic and genomic characterization uncovers novel biology.</title>
        <authorList>
            <person name="Wiegand S."/>
            <person name="Jogler M."/>
            <person name="Boedeker C."/>
            <person name="Pinto D."/>
            <person name="Vollmers J."/>
            <person name="Rivas-Marin E."/>
            <person name="Kohn T."/>
            <person name="Peeters S.H."/>
            <person name="Heuer A."/>
            <person name="Rast P."/>
            <person name="Oberbeckmann S."/>
            <person name="Bunk B."/>
            <person name="Jeske O."/>
            <person name="Meyerdierks A."/>
            <person name="Storesund J.E."/>
            <person name="Kallscheuer N."/>
            <person name="Luecker S."/>
            <person name="Lage O.M."/>
            <person name="Pohl T."/>
            <person name="Merkel B.J."/>
            <person name="Hornburger P."/>
            <person name="Mueller R.-W."/>
            <person name="Bruemmer F."/>
            <person name="Labrenz M."/>
            <person name="Spormann A.M."/>
            <person name="Op den Camp H."/>
            <person name="Overmann J."/>
            <person name="Amann R."/>
            <person name="Jetten M.S.M."/>
            <person name="Mascher T."/>
            <person name="Medema M.H."/>
            <person name="Devos D.P."/>
            <person name="Kaster A.-K."/>
            <person name="Ovreas L."/>
            <person name="Rohde M."/>
            <person name="Galperin M.Y."/>
            <person name="Jogler C."/>
        </authorList>
    </citation>
    <scope>NUCLEOTIDE SEQUENCE [LARGE SCALE GENOMIC DNA]</scope>
    <source>
        <strain evidence="8 9">Pan216</strain>
    </source>
</reference>
<proteinExistence type="inferred from homology"/>
<dbReference type="GO" id="GO:0005737">
    <property type="term" value="C:cytoplasm"/>
    <property type="evidence" value="ECO:0007669"/>
    <property type="project" value="UniProtKB-SubCell"/>
</dbReference>
<gene>
    <name evidence="8" type="primary">adk_1</name>
    <name evidence="5" type="synonym">adk</name>
    <name evidence="8" type="ORF">Pan216_28900</name>
</gene>
<keyword evidence="2 5" id="KW-0545">Nucleotide biosynthesis</keyword>
<dbReference type="RefSeq" id="WP_145258536.1">
    <property type="nucleotide sequence ID" value="NZ_CP036279.1"/>
</dbReference>
<dbReference type="PROSITE" id="PS00113">
    <property type="entry name" value="ADENYLATE_KINASE"/>
    <property type="match status" value="1"/>
</dbReference>
<comment type="subcellular location">
    <subcellularLocation>
        <location evidence="5 7">Cytoplasm</location>
    </subcellularLocation>
</comment>
<dbReference type="Gene3D" id="3.40.50.300">
    <property type="entry name" value="P-loop containing nucleotide triphosphate hydrolases"/>
    <property type="match status" value="1"/>
</dbReference>
<dbReference type="InterPro" id="IPR000850">
    <property type="entry name" value="Adenylat/UMP-CMP_kin"/>
</dbReference>
<dbReference type="Pfam" id="PF00406">
    <property type="entry name" value="ADK"/>
    <property type="match status" value="1"/>
</dbReference>
<evidence type="ECO:0000256" key="3">
    <source>
        <dbReference type="ARBA" id="ARBA00022741"/>
    </source>
</evidence>
<feature type="region of interest" description="NMP" evidence="5">
    <location>
        <begin position="31"/>
        <end position="60"/>
    </location>
</feature>
<dbReference type="EC" id="2.7.4.3" evidence="5 7"/>
<dbReference type="InterPro" id="IPR033690">
    <property type="entry name" value="Adenylat_kinase_CS"/>
</dbReference>
<keyword evidence="5 7" id="KW-0067">ATP-binding</keyword>
<feature type="binding site" evidence="5">
    <location>
        <position position="136"/>
    </location>
    <ligand>
        <name>AMP</name>
        <dbReference type="ChEBI" id="CHEBI:456215"/>
    </ligand>
</feature>
<evidence type="ECO:0000256" key="7">
    <source>
        <dbReference type="RuleBase" id="RU003331"/>
    </source>
</evidence>
<feature type="binding site" evidence="5">
    <location>
        <position position="123"/>
    </location>
    <ligand>
        <name>ATP</name>
        <dbReference type="ChEBI" id="CHEBI:30616"/>
    </ligand>
</feature>
<dbReference type="GO" id="GO:0005524">
    <property type="term" value="F:ATP binding"/>
    <property type="evidence" value="ECO:0007669"/>
    <property type="project" value="UniProtKB-UniRule"/>
</dbReference>
<evidence type="ECO:0000256" key="2">
    <source>
        <dbReference type="ARBA" id="ARBA00022727"/>
    </source>
</evidence>
<keyword evidence="1 5" id="KW-0808">Transferase</keyword>
<dbReference type="KEGG" id="knv:Pan216_28900"/>
<dbReference type="GO" id="GO:0004017">
    <property type="term" value="F:AMP kinase activity"/>
    <property type="evidence" value="ECO:0007669"/>
    <property type="project" value="UniProtKB-UniRule"/>
</dbReference>
<comment type="function">
    <text evidence="5">Catalyzes the reversible transfer of the terminal phosphate group between ATP and AMP. Plays an important role in cellular energy homeostasis and in adenine nucleotide metabolism.</text>
</comment>
<dbReference type="UniPathway" id="UPA00588">
    <property type="reaction ID" value="UER00649"/>
</dbReference>
<comment type="similarity">
    <text evidence="5 6">Belongs to the adenylate kinase family.</text>
</comment>
<feature type="binding site" evidence="5">
    <location>
        <position position="37"/>
    </location>
    <ligand>
        <name>AMP</name>
        <dbReference type="ChEBI" id="CHEBI:456215"/>
    </ligand>
</feature>
<dbReference type="Proteomes" id="UP000317093">
    <property type="component" value="Chromosome"/>
</dbReference>
<comment type="pathway">
    <text evidence="5">Purine metabolism; AMP biosynthesis via salvage pathway; AMP from ADP: step 1/1.</text>
</comment>
<comment type="caution">
    <text evidence="5">Lacks conserved residue(s) required for the propagation of feature annotation.</text>
</comment>
<name>A0A518B4X2_9BACT</name>
<comment type="domain">
    <text evidence="5">Consists of three domains, a large central CORE domain and two small peripheral domains, NMPbind and LID, which undergo movements during catalysis. The LID domain closes over the site of phosphoryl transfer upon ATP binding. Assembling and dissambling the active center during each catalytic cycle provides an effective means to prevent ATP hydrolysis.</text>
</comment>
<dbReference type="SUPFAM" id="SSF52540">
    <property type="entry name" value="P-loop containing nucleoside triphosphate hydrolases"/>
    <property type="match status" value="1"/>
</dbReference>
<dbReference type="OrthoDB" id="9805030at2"/>
<dbReference type="AlphaFoldDB" id="A0A518B4X2"/>
<feature type="binding site" evidence="5">
    <location>
        <begin position="58"/>
        <end position="60"/>
    </location>
    <ligand>
        <name>AMP</name>
        <dbReference type="ChEBI" id="CHEBI:456215"/>
    </ligand>
</feature>
<dbReference type="CDD" id="cd01428">
    <property type="entry name" value="ADK"/>
    <property type="match status" value="1"/>
</dbReference>
<evidence type="ECO:0000313" key="9">
    <source>
        <dbReference type="Proteomes" id="UP000317093"/>
    </source>
</evidence>
<comment type="subunit">
    <text evidence="5 7">Monomer.</text>
</comment>
<comment type="catalytic activity">
    <reaction evidence="5 7">
        <text>AMP + ATP = 2 ADP</text>
        <dbReference type="Rhea" id="RHEA:12973"/>
        <dbReference type="ChEBI" id="CHEBI:30616"/>
        <dbReference type="ChEBI" id="CHEBI:456215"/>
        <dbReference type="ChEBI" id="CHEBI:456216"/>
        <dbReference type="EC" id="2.7.4.3"/>
    </reaction>
</comment>
<dbReference type="InterPro" id="IPR027417">
    <property type="entry name" value="P-loop_NTPase"/>
</dbReference>
<sequence length="187" mass="21322">MHKYIFMGPQGSGKSTQADLLKADFDLVHISVGEIFRWHVTNHTKTAARITRIIDAGQLVPDEVVEEIVASRLQLHDWNYGFILDGFPRNRPQAEFFLESYDIDAVVLLDVPEKIALERIMSRHRSDDTPEAVRGRLADYHSKTKPIIELFSHKELVYRVDAGKGVEEVQREVRERLGFPLNVGSNG</sequence>
<feature type="binding site" evidence="5">
    <location>
        <position position="164"/>
    </location>
    <ligand>
        <name>ATP</name>
        <dbReference type="ChEBI" id="CHEBI:30616"/>
    </ligand>
</feature>
<protein>
    <recommendedName>
        <fullName evidence="5 7">Adenylate kinase</fullName>
        <shortName evidence="5">AK</shortName>
        <ecNumber evidence="5 7">2.7.4.3</ecNumber>
    </recommendedName>
    <alternativeName>
        <fullName evidence="5">ATP-AMP transphosphorylase</fullName>
    </alternativeName>
    <alternativeName>
        <fullName evidence="5">ATP:AMP phosphotransferase</fullName>
    </alternativeName>
    <alternativeName>
        <fullName evidence="5">Adenylate monophosphate kinase</fullName>
    </alternativeName>
</protein>
<evidence type="ECO:0000256" key="5">
    <source>
        <dbReference type="HAMAP-Rule" id="MF_00235"/>
    </source>
</evidence>
<dbReference type="PANTHER" id="PTHR23359">
    <property type="entry name" value="NUCLEOTIDE KINASE"/>
    <property type="match status" value="1"/>
</dbReference>
<feature type="binding site" evidence="5">
    <location>
        <begin position="11"/>
        <end position="16"/>
    </location>
    <ligand>
        <name>ATP</name>
        <dbReference type="ChEBI" id="CHEBI:30616"/>
    </ligand>
</feature>
<feature type="binding site" evidence="5">
    <location>
        <begin position="86"/>
        <end position="89"/>
    </location>
    <ligand>
        <name>AMP</name>
        <dbReference type="ChEBI" id="CHEBI:456215"/>
    </ligand>
</feature>
<dbReference type="HAMAP" id="MF_00235">
    <property type="entry name" value="Adenylate_kinase_Adk"/>
    <property type="match status" value="1"/>
</dbReference>
<dbReference type="GO" id="GO:0044209">
    <property type="term" value="P:AMP salvage"/>
    <property type="evidence" value="ECO:0007669"/>
    <property type="project" value="UniProtKB-UniRule"/>
</dbReference>
<keyword evidence="3 5" id="KW-0547">Nucleotide-binding</keyword>
<evidence type="ECO:0000313" key="8">
    <source>
        <dbReference type="EMBL" id="QDU62024.1"/>
    </source>
</evidence>
<keyword evidence="5" id="KW-0963">Cytoplasm</keyword>
<organism evidence="8 9">
    <name type="scientific">Kolteria novifilia</name>
    <dbReference type="NCBI Taxonomy" id="2527975"/>
    <lineage>
        <taxon>Bacteria</taxon>
        <taxon>Pseudomonadati</taxon>
        <taxon>Planctomycetota</taxon>
        <taxon>Planctomycetia</taxon>
        <taxon>Kolteriales</taxon>
        <taxon>Kolteriaceae</taxon>
        <taxon>Kolteria</taxon>
    </lineage>
</organism>
<evidence type="ECO:0000256" key="4">
    <source>
        <dbReference type="ARBA" id="ARBA00022777"/>
    </source>
</evidence>
<evidence type="ECO:0000256" key="6">
    <source>
        <dbReference type="RuleBase" id="RU003330"/>
    </source>
</evidence>